<reference evidence="2 3" key="1">
    <citation type="submission" date="2016-06" db="EMBL/GenBank/DDBJ databases">
        <title>Draft genome of Haemophilus haemolyticus CCUG 24149.</title>
        <authorList>
            <person name="Engstrom-Jakobsson H."/>
            <person name="Salva-Serra F."/>
            <person name="Thorell K."/>
            <person name="Gonzales-Siles L."/>
            <person name="Karlsson R."/>
            <person name="Boulund F."/>
            <person name="Engstrand L."/>
            <person name="Kristiansson E."/>
            <person name="Moore E."/>
        </authorList>
    </citation>
    <scope>NUCLEOTIDE SEQUENCE [LARGE SCALE GENOMIC DNA]</scope>
    <source>
        <strain evidence="2 3">CCUG 24149</strain>
    </source>
</reference>
<organism evidence="2 3">
    <name type="scientific">Haemophilus haemolyticus</name>
    <dbReference type="NCBI Taxonomy" id="726"/>
    <lineage>
        <taxon>Bacteria</taxon>
        <taxon>Pseudomonadati</taxon>
        <taxon>Pseudomonadota</taxon>
        <taxon>Gammaproteobacteria</taxon>
        <taxon>Pasteurellales</taxon>
        <taxon>Pasteurellaceae</taxon>
        <taxon>Haemophilus</taxon>
    </lineage>
</organism>
<feature type="domain" description="FRG" evidence="1">
    <location>
        <begin position="18"/>
        <end position="130"/>
    </location>
</feature>
<accession>A0A1B8PEB2</accession>
<proteinExistence type="predicted"/>
<dbReference type="EMBL" id="LZDL01000027">
    <property type="protein sequence ID" value="OBX46269.1"/>
    <property type="molecule type" value="Genomic_DNA"/>
</dbReference>
<dbReference type="OrthoDB" id="9816036at2"/>
<dbReference type="RefSeq" id="WP_065246595.1">
    <property type="nucleotide sequence ID" value="NZ_LZDL01000027.1"/>
</dbReference>
<sequence>MIKSVADFMKIVEYFYPDDGVAFFRGQKSSNWSVNSSLCRLIQSNLGGGDRALHWRFARSLFSEFEQNIPIYPESSILKNYLLNKLDLMFVAQHYGLSTRLIDWSKSPLIALYFALENVDVNNNESSAVYMIFNSEKQKIHISNSESFYDSYISEQNIWRKMYDLIEKTQRKFIDYNVSEIISHEKASEFLHIINQNYSRKAVGIESGFRLHSKFSYHKFSSLIFQLSAKNCKFDILNLILGKCENHRVNCLSDVSDGQIFTDGNICLIEPLPINFRIKNQQGVFLFSNSISENVYDAKFFNKNNTVSSFRGRRNIKKDDGVLKIVINNKFAAKIKTELEYYGITKDYIYPEITSYTEVMQKKKLNEYIKEFEIIKKYESGEGC</sequence>
<dbReference type="AlphaFoldDB" id="A0A1B8PEB2"/>
<evidence type="ECO:0000313" key="3">
    <source>
        <dbReference type="Proteomes" id="UP000092611"/>
    </source>
</evidence>
<name>A0A1B8PEB2_HAEHA</name>
<evidence type="ECO:0000259" key="1">
    <source>
        <dbReference type="SMART" id="SM00901"/>
    </source>
</evidence>
<protein>
    <recommendedName>
        <fullName evidence="1">FRG domain-containing protein</fullName>
    </recommendedName>
</protein>
<gene>
    <name evidence="2" type="ORF">A9Z62_03255</name>
</gene>
<evidence type="ECO:0000313" key="2">
    <source>
        <dbReference type="EMBL" id="OBX46269.1"/>
    </source>
</evidence>
<comment type="caution">
    <text evidence="2">The sequence shown here is derived from an EMBL/GenBank/DDBJ whole genome shotgun (WGS) entry which is preliminary data.</text>
</comment>
<dbReference type="SMART" id="SM00901">
    <property type="entry name" value="FRG"/>
    <property type="match status" value="1"/>
</dbReference>
<dbReference type="Proteomes" id="UP000092611">
    <property type="component" value="Unassembled WGS sequence"/>
</dbReference>
<dbReference type="InterPro" id="IPR014966">
    <property type="entry name" value="FRG-dom"/>
</dbReference>
<dbReference type="Pfam" id="PF08867">
    <property type="entry name" value="FRG"/>
    <property type="match status" value="1"/>
</dbReference>